<keyword evidence="3 5" id="KW-1133">Transmembrane helix</keyword>
<name>A0ABD2IB72_HETSC</name>
<evidence type="ECO:0000313" key="6">
    <source>
        <dbReference type="EMBL" id="KAL3074785.1"/>
    </source>
</evidence>
<dbReference type="Proteomes" id="UP001620645">
    <property type="component" value="Unassembled WGS sequence"/>
</dbReference>
<protein>
    <submittedName>
        <fullName evidence="6">Uncharacterized protein</fullName>
    </submittedName>
</protein>
<dbReference type="InterPro" id="IPR010761">
    <property type="entry name" value="Clc_prot-like"/>
</dbReference>
<evidence type="ECO:0000256" key="2">
    <source>
        <dbReference type="ARBA" id="ARBA00022692"/>
    </source>
</evidence>
<comment type="caution">
    <text evidence="6">The sequence shown here is derived from an EMBL/GenBank/DDBJ whole genome shotgun (WGS) entry which is preliminary data.</text>
</comment>
<evidence type="ECO:0000256" key="1">
    <source>
        <dbReference type="ARBA" id="ARBA00004141"/>
    </source>
</evidence>
<reference evidence="6 7" key="1">
    <citation type="submission" date="2024-10" db="EMBL/GenBank/DDBJ databases">
        <authorList>
            <person name="Kim D."/>
        </authorList>
    </citation>
    <scope>NUCLEOTIDE SEQUENCE [LARGE SCALE GENOMIC DNA]</scope>
    <source>
        <strain evidence="6">Taebaek</strain>
    </source>
</reference>
<feature type="transmembrane region" description="Helical" evidence="5">
    <location>
        <begin position="101"/>
        <end position="133"/>
    </location>
</feature>
<evidence type="ECO:0000313" key="7">
    <source>
        <dbReference type="Proteomes" id="UP001620645"/>
    </source>
</evidence>
<feature type="transmembrane region" description="Helical" evidence="5">
    <location>
        <begin position="145"/>
        <end position="170"/>
    </location>
</feature>
<evidence type="ECO:0000256" key="5">
    <source>
        <dbReference type="SAM" id="Phobius"/>
    </source>
</evidence>
<dbReference type="PANTHER" id="PTHR10671:SF51">
    <property type="entry name" value="CLC-LIKE PROTEIN"/>
    <property type="match status" value="1"/>
</dbReference>
<comment type="subcellular location">
    <subcellularLocation>
        <location evidence="1">Membrane</location>
        <topology evidence="1">Multi-pass membrane protein</topology>
    </subcellularLocation>
</comment>
<keyword evidence="4 5" id="KW-0472">Membrane</keyword>
<feature type="transmembrane region" description="Helical" evidence="5">
    <location>
        <begin position="190"/>
        <end position="218"/>
    </location>
</feature>
<dbReference type="EMBL" id="JBICCN010000356">
    <property type="protein sequence ID" value="KAL3074785.1"/>
    <property type="molecule type" value="Genomic_DNA"/>
</dbReference>
<keyword evidence="2 5" id="KW-0812">Transmembrane</keyword>
<keyword evidence="7" id="KW-1185">Reference proteome</keyword>
<evidence type="ECO:0000256" key="3">
    <source>
        <dbReference type="ARBA" id="ARBA00022989"/>
    </source>
</evidence>
<dbReference type="AlphaFoldDB" id="A0ABD2IB72"/>
<gene>
    <name evidence="6" type="ORF">niasHS_014230</name>
</gene>
<accession>A0ABD2IB72</accession>
<dbReference type="Pfam" id="PF07062">
    <property type="entry name" value="Clc-like"/>
    <property type="match status" value="1"/>
</dbReference>
<dbReference type="GO" id="GO:0016020">
    <property type="term" value="C:membrane"/>
    <property type="evidence" value="ECO:0007669"/>
    <property type="project" value="UniProtKB-SubCell"/>
</dbReference>
<dbReference type="PANTHER" id="PTHR10671">
    <property type="entry name" value="EPITHELIAL MEMBRANE PROTEIN-RELATED"/>
    <property type="match status" value="1"/>
</dbReference>
<sequence>MDGHRAALITLSIAFEFAGICLTIYAILSSSWQIVDLDNSMHEHGLWLDCILQNKNRNFTFSEFTRCYYKFDFDRNYGNFDPEYLASAEVGRHRFFGWHKAVIIILCVSLCTGIFSILNGVLNLVVLCIGLCLPRLSELCSLAFTLMFAVTVLLTTIFSCASEIVFYWFASKPQNKFIGNIDKIEQKFGFAFYLQLLASLMNLLALIFSLVAAGRVYYQWKHRRRSSAQRIYLRY</sequence>
<organism evidence="6 7">
    <name type="scientific">Heterodera schachtii</name>
    <name type="common">Sugarbeet cyst nematode worm</name>
    <name type="synonym">Tylenchus schachtii</name>
    <dbReference type="NCBI Taxonomy" id="97005"/>
    <lineage>
        <taxon>Eukaryota</taxon>
        <taxon>Metazoa</taxon>
        <taxon>Ecdysozoa</taxon>
        <taxon>Nematoda</taxon>
        <taxon>Chromadorea</taxon>
        <taxon>Rhabditida</taxon>
        <taxon>Tylenchina</taxon>
        <taxon>Tylenchomorpha</taxon>
        <taxon>Tylenchoidea</taxon>
        <taxon>Heteroderidae</taxon>
        <taxon>Heteroderinae</taxon>
        <taxon>Heterodera</taxon>
    </lineage>
</organism>
<dbReference type="Gene3D" id="1.20.140.150">
    <property type="match status" value="1"/>
</dbReference>
<feature type="transmembrane region" description="Helical" evidence="5">
    <location>
        <begin position="7"/>
        <end position="28"/>
    </location>
</feature>
<evidence type="ECO:0000256" key="4">
    <source>
        <dbReference type="ARBA" id="ARBA00023136"/>
    </source>
</evidence>
<proteinExistence type="predicted"/>
<dbReference type="InterPro" id="IPR050579">
    <property type="entry name" value="PMP-22/EMP/MP20-like"/>
</dbReference>